<comment type="subcellular location">
    <subcellularLocation>
        <location evidence="1">Cell membrane</location>
        <topology evidence="1">Multi-pass membrane protein</topology>
    </subcellularLocation>
</comment>
<feature type="transmembrane region" description="Helical" evidence="8">
    <location>
        <begin position="15"/>
        <end position="34"/>
    </location>
</feature>
<proteinExistence type="inferred from homology"/>
<dbReference type="PANTHER" id="PTHR30472:SF19">
    <property type="entry name" value="PETROBACTIN IMPORT SYSTEM PERMEASE PROTEIN YCLO"/>
    <property type="match status" value="1"/>
</dbReference>
<evidence type="ECO:0000256" key="5">
    <source>
        <dbReference type="ARBA" id="ARBA00022692"/>
    </source>
</evidence>
<evidence type="ECO:0000313" key="9">
    <source>
        <dbReference type="EMBL" id="SCB94030.1"/>
    </source>
</evidence>
<dbReference type="SUPFAM" id="SSF81345">
    <property type="entry name" value="ABC transporter involved in vitamin B12 uptake, BtuC"/>
    <property type="match status" value="1"/>
</dbReference>
<evidence type="ECO:0000256" key="2">
    <source>
        <dbReference type="ARBA" id="ARBA00007935"/>
    </source>
</evidence>
<evidence type="ECO:0000256" key="4">
    <source>
        <dbReference type="ARBA" id="ARBA00022475"/>
    </source>
</evidence>
<dbReference type="Pfam" id="PF01032">
    <property type="entry name" value="FecCD"/>
    <property type="match status" value="1"/>
</dbReference>
<evidence type="ECO:0000256" key="3">
    <source>
        <dbReference type="ARBA" id="ARBA00022448"/>
    </source>
</evidence>
<dbReference type="Gene3D" id="1.10.3470.10">
    <property type="entry name" value="ABC transporter involved in vitamin B12 uptake, BtuC"/>
    <property type="match status" value="1"/>
</dbReference>
<feature type="transmembrane region" description="Helical" evidence="8">
    <location>
        <begin position="183"/>
        <end position="201"/>
    </location>
</feature>
<gene>
    <name evidence="9" type="ORF">GA0061080_101114</name>
</gene>
<dbReference type="EMBL" id="FMBA01000011">
    <property type="protein sequence ID" value="SCB94030.1"/>
    <property type="molecule type" value="Genomic_DNA"/>
</dbReference>
<keyword evidence="6 8" id="KW-1133">Transmembrane helix</keyword>
<evidence type="ECO:0000256" key="7">
    <source>
        <dbReference type="ARBA" id="ARBA00023136"/>
    </source>
</evidence>
<accession>A0A1C4AHF8</accession>
<feature type="transmembrane region" description="Helical" evidence="8">
    <location>
        <begin position="297"/>
        <end position="318"/>
    </location>
</feature>
<keyword evidence="10" id="KW-1185">Reference proteome</keyword>
<sequence length="323" mass="36257">MLVNQKRHILCQKRVLLLLIIALVCIICFMTFNLKGNISYILKHRTWVMLTMILVAFSAATSTLLFQTVTNNRILTPSIMGFESLFVLIQTVVIFCIDSQGIAYIGIIGKFIFESLLLILFSLFLYRGLFTKLKQNLHLVLLIGIILGTLFRSFSNLLQRLMTPSEFAILQSRIFATFTRAEPILIIFSLIIVCIIGLFLWRMRYQFDVLALGRDNAINLGIDYQKSVTIILLLVSILVSVSTALVGPFTFLGLLITNLAYSISGSSQHRFLLPTAFLLGVIFLVGGQMFLEQVLNMVGALSIVIEFIGGALFIFLLLKKVSK</sequence>
<dbReference type="InterPro" id="IPR037294">
    <property type="entry name" value="ABC_BtuC-like"/>
</dbReference>
<reference evidence="10" key="1">
    <citation type="submission" date="2016-08" db="EMBL/GenBank/DDBJ databases">
        <authorList>
            <person name="Varghese N."/>
            <person name="Submissions Spin"/>
        </authorList>
    </citation>
    <scope>NUCLEOTIDE SEQUENCE [LARGE SCALE GENOMIC DNA]</scope>
    <source>
        <strain evidence="10">R-53144</strain>
    </source>
</reference>
<dbReference type="OrthoDB" id="9796260at2"/>
<dbReference type="GO" id="GO:0005886">
    <property type="term" value="C:plasma membrane"/>
    <property type="evidence" value="ECO:0007669"/>
    <property type="project" value="UniProtKB-SubCell"/>
</dbReference>
<evidence type="ECO:0000256" key="1">
    <source>
        <dbReference type="ARBA" id="ARBA00004651"/>
    </source>
</evidence>
<comment type="similarity">
    <text evidence="2">Belongs to the binding-protein-dependent transport system permease family. FecCD subfamily.</text>
</comment>
<dbReference type="CDD" id="cd06550">
    <property type="entry name" value="TM_ABC_iron-siderophores_like"/>
    <property type="match status" value="1"/>
</dbReference>
<dbReference type="GO" id="GO:0033214">
    <property type="term" value="P:siderophore-iron import into cell"/>
    <property type="evidence" value="ECO:0007669"/>
    <property type="project" value="TreeGrafter"/>
</dbReference>
<feature type="transmembrane region" description="Helical" evidence="8">
    <location>
        <begin position="78"/>
        <end position="97"/>
    </location>
</feature>
<keyword evidence="7 8" id="KW-0472">Membrane</keyword>
<dbReference type="AlphaFoldDB" id="A0A1C4AHF8"/>
<evidence type="ECO:0000256" key="8">
    <source>
        <dbReference type="SAM" id="Phobius"/>
    </source>
</evidence>
<protein>
    <submittedName>
        <fullName evidence="9">Iron complex transport system permease protein</fullName>
    </submittedName>
</protein>
<dbReference type="STRING" id="1798183.GA0061080_101114"/>
<evidence type="ECO:0000313" key="10">
    <source>
        <dbReference type="Proteomes" id="UP000199698"/>
    </source>
</evidence>
<feature type="transmembrane region" description="Helical" evidence="8">
    <location>
        <begin position="137"/>
        <end position="154"/>
    </location>
</feature>
<keyword evidence="3" id="KW-0813">Transport</keyword>
<dbReference type="GO" id="GO:0022857">
    <property type="term" value="F:transmembrane transporter activity"/>
    <property type="evidence" value="ECO:0007669"/>
    <property type="project" value="InterPro"/>
</dbReference>
<feature type="transmembrane region" description="Helical" evidence="8">
    <location>
        <begin position="46"/>
        <end position="66"/>
    </location>
</feature>
<dbReference type="RefSeq" id="WP_091121706.1">
    <property type="nucleotide sequence ID" value="NZ_FMBA01000011.1"/>
</dbReference>
<feature type="transmembrane region" description="Helical" evidence="8">
    <location>
        <begin position="271"/>
        <end position="291"/>
    </location>
</feature>
<organism evidence="9 10">
    <name type="scientific">Gilliamella intestini</name>
    <dbReference type="NCBI Taxonomy" id="1798183"/>
    <lineage>
        <taxon>Bacteria</taxon>
        <taxon>Pseudomonadati</taxon>
        <taxon>Pseudomonadota</taxon>
        <taxon>Gammaproteobacteria</taxon>
        <taxon>Orbales</taxon>
        <taxon>Orbaceae</taxon>
        <taxon>Gilliamella</taxon>
    </lineage>
</organism>
<dbReference type="InterPro" id="IPR000522">
    <property type="entry name" value="ABC_transptr_permease_BtuC"/>
</dbReference>
<feature type="transmembrane region" description="Helical" evidence="8">
    <location>
        <begin position="104"/>
        <end position="125"/>
    </location>
</feature>
<evidence type="ECO:0000256" key="6">
    <source>
        <dbReference type="ARBA" id="ARBA00022989"/>
    </source>
</evidence>
<dbReference type="PANTHER" id="PTHR30472">
    <property type="entry name" value="FERRIC ENTEROBACTIN TRANSPORT SYSTEM PERMEASE PROTEIN"/>
    <property type="match status" value="1"/>
</dbReference>
<keyword evidence="5 8" id="KW-0812">Transmembrane</keyword>
<dbReference type="Proteomes" id="UP000199698">
    <property type="component" value="Unassembled WGS sequence"/>
</dbReference>
<name>A0A1C4AHF8_9GAMM</name>
<feature type="transmembrane region" description="Helical" evidence="8">
    <location>
        <begin position="230"/>
        <end position="259"/>
    </location>
</feature>
<keyword evidence="4" id="KW-1003">Cell membrane</keyword>